<accession>A0AA38TDW7</accession>
<evidence type="ECO:0000313" key="3">
    <source>
        <dbReference type="EMBL" id="KAJ9552241.1"/>
    </source>
</evidence>
<gene>
    <name evidence="3" type="ORF">OSB04_016286</name>
</gene>
<dbReference type="SMART" id="SM00256">
    <property type="entry name" value="FBOX"/>
    <property type="match status" value="2"/>
</dbReference>
<dbReference type="InterPro" id="IPR036047">
    <property type="entry name" value="F-box-like_dom_sf"/>
</dbReference>
<dbReference type="PANTHER" id="PTHR31672:SF13">
    <property type="entry name" value="F-BOX PROTEIN CPR30-LIKE"/>
    <property type="match status" value="1"/>
</dbReference>
<feature type="compositionally biased region" description="Polar residues" evidence="1">
    <location>
        <begin position="430"/>
        <end position="444"/>
    </location>
</feature>
<dbReference type="AlphaFoldDB" id="A0AA38TDW7"/>
<comment type="caution">
    <text evidence="3">The sequence shown here is derived from an EMBL/GenBank/DDBJ whole genome shotgun (WGS) entry which is preliminary data.</text>
</comment>
<dbReference type="Proteomes" id="UP001172457">
    <property type="component" value="Chromosome 4"/>
</dbReference>
<feature type="region of interest" description="Disordered" evidence="1">
    <location>
        <begin position="426"/>
        <end position="449"/>
    </location>
</feature>
<keyword evidence="4" id="KW-1185">Reference proteome</keyword>
<dbReference type="InterPro" id="IPR001810">
    <property type="entry name" value="F-box_dom"/>
</dbReference>
<organism evidence="3 4">
    <name type="scientific">Centaurea solstitialis</name>
    <name type="common">yellow star-thistle</name>
    <dbReference type="NCBI Taxonomy" id="347529"/>
    <lineage>
        <taxon>Eukaryota</taxon>
        <taxon>Viridiplantae</taxon>
        <taxon>Streptophyta</taxon>
        <taxon>Embryophyta</taxon>
        <taxon>Tracheophyta</taxon>
        <taxon>Spermatophyta</taxon>
        <taxon>Magnoliopsida</taxon>
        <taxon>eudicotyledons</taxon>
        <taxon>Gunneridae</taxon>
        <taxon>Pentapetalae</taxon>
        <taxon>asterids</taxon>
        <taxon>campanulids</taxon>
        <taxon>Asterales</taxon>
        <taxon>Asteraceae</taxon>
        <taxon>Carduoideae</taxon>
        <taxon>Cardueae</taxon>
        <taxon>Centaureinae</taxon>
        <taxon>Centaurea</taxon>
    </lineage>
</organism>
<dbReference type="SUPFAM" id="SSF81383">
    <property type="entry name" value="F-box domain"/>
    <property type="match status" value="2"/>
</dbReference>
<proteinExistence type="predicted"/>
<dbReference type="PANTHER" id="PTHR31672">
    <property type="entry name" value="BNACNNG10540D PROTEIN"/>
    <property type="match status" value="1"/>
</dbReference>
<reference evidence="3" key="1">
    <citation type="submission" date="2023-03" db="EMBL/GenBank/DDBJ databases">
        <title>Chromosome-scale reference genome and RAD-based genetic map of yellow starthistle (Centaurea solstitialis) reveal putative structural variation and QTLs associated with invader traits.</title>
        <authorList>
            <person name="Reatini B."/>
            <person name="Cang F.A."/>
            <person name="Jiang Q."/>
            <person name="Mckibben M.T.W."/>
            <person name="Barker M.S."/>
            <person name="Rieseberg L.H."/>
            <person name="Dlugosch K.M."/>
        </authorList>
    </citation>
    <scope>NUCLEOTIDE SEQUENCE</scope>
    <source>
        <strain evidence="3">CAN-66</strain>
        <tissue evidence="3">Leaf</tissue>
    </source>
</reference>
<dbReference type="NCBIfam" id="TIGR01640">
    <property type="entry name" value="F_box_assoc_1"/>
    <property type="match status" value="2"/>
</dbReference>
<dbReference type="Pfam" id="PF12937">
    <property type="entry name" value="F-box-like"/>
    <property type="match status" value="2"/>
</dbReference>
<name>A0AA38TDW7_9ASTR</name>
<dbReference type="CDD" id="cd22157">
    <property type="entry name" value="F-box_AtFBW1-like"/>
    <property type="match status" value="1"/>
</dbReference>
<dbReference type="InterPro" id="IPR050796">
    <property type="entry name" value="SCF_F-box_component"/>
</dbReference>
<dbReference type="Pfam" id="PF07734">
    <property type="entry name" value="FBA_1"/>
    <property type="match status" value="2"/>
</dbReference>
<sequence length="901" mass="103838">MFDLDLRGWAYRPSFLKLKNFESEIVHIYVDEYRRKSMADEFFPHHHLKLRRRTSMEDLPIELTIHILSMLSFNAIIHCRLVCKKWLNLVSDSSFVDLHLSRSPTGIIIHHQKPPINMNGRLCFPDNPGALKWVETEDKVGLSSLDLNLAPILQNTDMRLLGSVNGLICLWQHFPKVDNTYICNPVTREYMILPRQRFQSLGFDEVVYGEFTNGGIQSGAGFCLGTITFECISSRGIHPWHGQWRSRGLVHVPYRLNAFRNFYGPYLNNHCHWIVCDKEKMHNTYEIGTFDLEKETFQSFPSPPPEKENNFQCQSLAILKGCLCKVDTCYFELRIWVMKEYGIKNSWQKEVVIKREISVDLKWQSHIPVHVIEGLKDGSILMVSGSKLCVFDPRSETDTKMFGPNLNALAYRSSFLKLQNFESEREALKSKSTPQASKSTFGTRDNSRHHHHTWNVNALDFRPAIVFINFIAENAHSTLDVATVRSKIDFFTAEEENHLKSMVEFFPNHHLKLRKKFPICWSGTSIEDLPEELMIHILSRLSLKTIVRCRLVCKKWRILTLPLLIVISLDHLHVSSFITTTLYPHVCLTGELIVPNNPGTLKWVETQDKAGLSSLDLNLAPILQNTRMCLVGSVNGLICLWQYFPNHDNTYICNPVTREYMILPRQRFQKRGLGQVVYGFGVSSLTGEYKVVRAFAKNPSQPSVLEAEVYTLGTGQWRSRGPVRAPYWLNAFNNFYGPYLNNHCHWIVRDKEEEDTYEIGTFDLDKEKFQLLPSPCPVKGNYFYCQSLAILKGCLCKLVTCHSKLKIWVMKEYGIMNSWQIEVVIKRGISVDLKWPSHTPVHLVAGLKDGSISMVIGNKLCVFDPRSETHTKMFGPNLSALAYHPSFLKLHNFESERVHMF</sequence>
<dbReference type="InterPro" id="IPR006527">
    <property type="entry name" value="F-box-assoc_dom_typ1"/>
</dbReference>
<feature type="domain" description="F-box" evidence="2">
    <location>
        <begin position="523"/>
        <end position="559"/>
    </location>
</feature>
<dbReference type="Gene3D" id="1.20.1280.50">
    <property type="match status" value="2"/>
</dbReference>
<dbReference type="InterPro" id="IPR017451">
    <property type="entry name" value="F-box-assoc_interact_dom"/>
</dbReference>
<dbReference type="PROSITE" id="PS50181">
    <property type="entry name" value="FBOX"/>
    <property type="match status" value="2"/>
</dbReference>
<evidence type="ECO:0000256" key="1">
    <source>
        <dbReference type="SAM" id="MobiDB-lite"/>
    </source>
</evidence>
<evidence type="ECO:0000313" key="4">
    <source>
        <dbReference type="Proteomes" id="UP001172457"/>
    </source>
</evidence>
<dbReference type="EMBL" id="JARYMX010000004">
    <property type="protein sequence ID" value="KAJ9552241.1"/>
    <property type="molecule type" value="Genomic_DNA"/>
</dbReference>
<protein>
    <recommendedName>
        <fullName evidence="2">F-box domain-containing protein</fullName>
    </recommendedName>
</protein>
<feature type="domain" description="F-box" evidence="2">
    <location>
        <begin position="53"/>
        <end position="98"/>
    </location>
</feature>
<evidence type="ECO:0000259" key="2">
    <source>
        <dbReference type="PROSITE" id="PS50181"/>
    </source>
</evidence>
<dbReference type="CDD" id="cd09917">
    <property type="entry name" value="F-box_SF"/>
    <property type="match status" value="1"/>
</dbReference>